<dbReference type="FunFam" id="1.10.8.430:FF:000003">
    <property type="entry name" value="Probable disease resistance protein At5g66910"/>
    <property type="match status" value="1"/>
</dbReference>
<evidence type="ECO:0000256" key="1">
    <source>
        <dbReference type="ARBA" id="ARBA00022737"/>
    </source>
</evidence>
<feature type="non-terminal residue" evidence="4">
    <location>
        <position position="1"/>
    </location>
</feature>
<feature type="domain" description="NB-ARC" evidence="3">
    <location>
        <begin position="3"/>
        <end position="132"/>
    </location>
</feature>
<keyword evidence="1" id="KW-0677">Repeat</keyword>
<dbReference type="EMBL" id="GDJX01010479">
    <property type="protein sequence ID" value="JAT57457.1"/>
    <property type="molecule type" value="Transcribed_RNA"/>
</dbReference>
<dbReference type="GO" id="GO:0043531">
    <property type="term" value="F:ADP binding"/>
    <property type="evidence" value="ECO:0007669"/>
    <property type="project" value="InterPro"/>
</dbReference>
<name>A0A1D1YS34_9ARAE</name>
<dbReference type="Pfam" id="PF00931">
    <property type="entry name" value="NB-ARC"/>
    <property type="match status" value="1"/>
</dbReference>
<sequence length="240" mass="26929">EEARGLFDVAIWVTVSKDINVLAIQKTVGDRVGLLLSDNDSLGEPSRLIERQAKVLFHGLSQKKFILLLDDVWQKLDLVKIGIPPSKNVRINRKILFTTRSEQVCNEMDADQRVKVSLLDNETSTQLFKSKSSTGAVMDDDDIQQLARQVVAKCGGLPISLITVGRAMSNARTPSDWRHAINALDHWAMELSGMDTVLASLKFSFDMLKDDTLRSCLVYCALFPEDYNIPKGKIIDYWVC</sequence>
<dbReference type="GO" id="GO:0098542">
    <property type="term" value="P:defense response to other organism"/>
    <property type="evidence" value="ECO:0007669"/>
    <property type="project" value="TreeGrafter"/>
</dbReference>
<accession>A0A1D1YS34</accession>
<protein>
    <submittedName>
        <fullName evidence="4">Disease resistance protein RPS2</fullName>
    </submittedName>
</protein>
<evidence type="ECO:0000313" key="4">
    <source>
        <dbReference type="EMBL" id="JAT57457.1"/>
    </source>
</evidence>
<dbReference type="SUPFAM" id="SSF52540">
    <property type="entry name" value="P-loop containing nucleoside triphosphate hydrolases"/>
    <property type="match status" value="1"/>
</dbReference>
<reference evidence="4" key="1">
    <citation type="submission" date="2015-07" db="EMBL/GenBank/DDBJ databases">
        <title>Transcriptome Assembly of Anthurium amnicola.</title>
        <authorList>
            <person name="Suzuki J."/>
        </authorList>
    </citation>
    <scope>NUCLEOTIDE SEQUENCE</scope>
</reference>
<dbReference type="Gene3D" id="1.10.8.430">
    <property type="entry name" value="Helical domain of apoptotic protease-activating factors"/>
    <property type="match status" value="1"/>
</dbReference>
<dbReference type="InterPro" id="IPR036388">
    <property type="entry name" value="WH-like_DNA-bd_sf"/>
</dbReference>
<dbReference type="PANTHER" id="PTHR23155:SF1044">
    <property type="entry name" value="DISEASE RESISTANCE PROTEIN RPS2"/>
    <property type="match status" value="1"/>
</dbReference>
<dbReference type="PANTHER" id="PTHR23155">
    <property type="entry name" value="DISEASE RESISTANCE PROTEIN RP"/>
    <property type="match status" value="1"/>
</dbReference>
<keyword evidence="2" id="KW-0611">Plant defense</keyword>
<dbReference type="Gene3D" id="3.40.50.300">
    <property type="entry name" value="P-loop containing nucleotide triphosphate hydrolases"/>
    <property type="match status" value="1"/>
</dbReference>
<dbReference type="InterPro" id="IPR027417">
    <property type="entry name" value="P-loop_NTPase"/>
</dbReference>
<evidence type="ECO:0000259" key="3">
    <source>
        <dbReference type="Pfam" id="PF00931"/>
    </source>
</evidence>
<dbReference type="InterPro" id="IPR042197">
    <property type="entry name" value="Apaf_helical"/>
</dbReference>
<dbReference type="Gene3D" id="1.10.10.10">
    <property type="entry name" value="Winged helix-like DNA-binding domain superfamily/Winged helix DNA-binding domain"/>
    <property type="match status" value="1"/>
</dbReference>
<organism evidence="4">
    <name type="scientific">Anthurium amnicola</name>
    <dbReference type="NCBI Taxonomy" id="1678845"/>
    <lineage>
        <taxon>Eukaryota</taxon>
        <taxon>Viridiplantae</taxon>
        <taxon>Streptophyta</taxon>
        <taxon>Embryophyta</taxon>
        <taxon>Tracheophyta</taxon>
        <taxon>Spermatophyta</taxon>
        <taxon>Magnoliopsida</taxon>
        <taxon>Liliopsida</taxon>
        <taxon>Araceae</taxon>
        <taxon>Pothoideae</taxon>
        <taxon>Potheae</taxon>
        <taxon>Anthurium</taxon>
    </lineage>
</organism>
<evidence type="ECO:0000256" key="2">
    <source>
        <dbReference type="ARBA" id="ARBA00022821"/>
    </source>
</evidence>
<dbReference type="InterPro" id="IPR002182">
    <property type="entry name" value="NB-ARC"/>
</dbReference>
<gene>
    <name evidence="4" type="primary">RPS2_15</name>
    <name evidence="4" type="ORF">g.105250</name>
</gene>
<dbReference type="InterPro" id="IPR044974">
    <property type="entry name" value="Disease_R_plants"/>
</dbReference>
<dbReference type="PRINTS" id="PR00364">
    <property type="entry name" value="DISEASERSIST"/>
</dbReference>
<proteinExistence type="predicted"/>
<dbReference type="AlphaFoldDB" id="A0A1D1YS34"/>
<feature type="non-terminal residue" evidence="4">
    <location>
        <position position="240"/>
    </location>
</feature>